<evidence type="ECO:0000256" key="1">
    <source>
        <dbReference type="ARBA" id="ARBA00006547"/>
    </source>
</evidence>
<evidence type="ECO:0000313" key="6">
    <source>
        <dbReference type="Proteomes" id="UP000646308"/>
    </source>
</evidence>
<dbReference type="InterPro" id="IPR001447">
    <property type="entry name" value="Arylamine_N-AcTrfase"/>
</dbReference>
<organism evidence="3 6">
    <name type="scientific">Staphylococcus agnetis</name>
    <dbReference type="NCBI Taxonomy" id="985762"/>
    <lineage>
        <taxon>Bacteria</taxon>
        <taxon>Bacillati</taxon>
        <taxon>Bacillota</taxon>
        <taxon>Bacilli</taxon>
        <taxon>Bacillales</taxon>
        <taxon>Staphylococcaceae</taxon>
        <taxon>Staphylococcus</taxon>
    </lineage>
</organism>
<sequence>MNVKGLETYLNIDVTQYERPSIEALNHYVAQFMKKVPFENIDVQNQIRISVAVDDIYDKVVNHERGGFCYELNTLFKTYLLEKGFTAYNVSATIHTPGGGRSLPGSHMSTIVEIDDKKYIADVGFGDLPLQAIPLSKTSDIPVVQDHTGMFRAVFQDEHASHFEIQKCENDVWQTKYEAEMTPRTLASFEYNIDYNQTHPNSIFVQRLVVTMPTKNGRATMSQNHLTLTENGEKRKMDVTPDNYRQMLKDYFNLNVKVQRLEDSDGSNT</sequence>
<reference evidence="4 5" key="1">
    <citation type="submission" date="2017-04" db="EMBL/GenBank/DDBJ databases">
        <title>Staphylococcus agnetis, a potential pathogen in the broiler production.</title>
        <authorList>
            <person name="Poulsen L."/>
        </authorList>
    </citation>
    <scope>NUCLEOTIDE SEQUENCE [LARGE SCALE GENOMIC DNA]</scope>
    <source>
        <strain evidence="4 5">723_310714_2_2_spleen</strain>
    </source>
</reference>
<dbReference type="AlphaFoldDB" id="A0A242VDJ2"/>
<dbReference type="Gene3D" id="3.30.2140.20">
    <property type="match status" value="1"/>
</dbReference>
<dbReference type="OrthoDB" id="7181050at2"/>
<dbReference type="PANTHER" id="PTHR11786">
    <property type="entry name" value="N-HYDROXYARYLAMINE O-ACETYLTRANSFERASE"/>
    <property type="match status" value="1"/>
</dbReference>
<evidence type="ECO:0000313" key="3">
    <source>
        <dbReference type="EMBL" id="NJI01832.1"/>
    </source>
</evidence>
<dbReference type="PANTHER" id="PTHR11786:SF0">
    <property type="entry name" value="ARYLAMINE N-ACETYLTRANSFERASE 4-RELATED"/>
    <property type="match status" value="1"/>
</dbReference>
<keyword evidence="5" id="KW-1185">Reference proteome</keyword>
<comment type="similarity">
    <text evidence="1 2">Belongs to the arylamine N-acetyltransferase family.</text>
</comment>
<evidence type="ECO:0000256" key="2">
    <source>
        <dbReference type="RuleBase" id="RU003452"/>
    </source>
</evidence>
<dbReference type="Proteomes" id="UP000646308">
    <property type="component" value="Unassembled WGS sequence"/>
</dbReference>
<name>A0A242VDJ2_9STAP</name>
<dbReference type="GeneID" id="57692679"/>
<evidence type="ECO:0000313" key="5">
    <source>
        <dbReference type="Proteomes" id="UP000195208"/>
    </source>
</evidence>
<dbReference type="EMBL" id="NEFX01000019">
    <property type="protein sequence ID" value="OTW30424.1"/>
    <property type="molecule type" value="Genomic_DNA"/>
</dbReference>
<dbReference type="SUPFAM" id="SSF54001">
    <property type="entry name" value="Cysteine proteinases"/>
    <property type="match status" value="1"/>
</dbReference>
<accession>A0A242VDJ2</accession>
<gene>
    <name evidence="4" type="ORF">B9M88_10335</name>
    <name evidence="3" type="ORF">GLV84_03030</name>
</gene>
<dbReference type="KEGG" id="sagq:EP23_08745"/>
<evidence type="ECO:0000313" key="4">
    <source>
        <dbReference type="EMBL" id="OTW30424.1"/>
    </source>
</evidence>
<proteinExistence type="inferred from homology"/>
<protein>
    <submittedName>
        <fullName evidence="3">Arylamine N-acetyltransferase</fullName>
    </submittedName>
</protein>
<dbReference type="PRINTS" id="PR01543">
    <property type="entry name" value="ANATRNSFRASE"/>
</dbReference>
<dbReference type="RefSeq" id="WP_060551925.1">
    <property type="nucleotide sequence ID" value="NZ_CP009623.1"/>
</dbReference>
<dbReference type="Pfam" id="PF00797">
    <property type="entry name" value="Acetyltransf_2"/>
    <property type="match status" value="1"/>
</dbReference>
<dbReference type="Proteomes" id="UP000195208">
    <property type="component" value="Unassembled WGS sequence"/>
</dbReference>
<dbReference type="GO" id="GO:0016407">
    <property type="term" value="F:acetyltransferase activity"/>
    <property type="evidence" value="ECO:0007669"/>
    <property type="project" value="InterPro"/>
</dbReference>
<comment type="caution">
    <text evidence="3">The sequence shown here is derived from an EMBL/GenBank/DDBJ whole genome shotgun (WGS) entry which is preliminary data.</text>
</comment>
<dbReference type="InterPro" id="IPR053710">
    <property type="entry name" value="Arylamine_NAT_domain_sf"/>
</dbReference>
<reference evidence="3" key="2">
    <citation type="submission" date="2019-11" db="EMBL/GenBank/DDBJ databases">
        <title>Whole genome comparisons of Staphylococcus agnetis isolates from cattle and chickens.</title>
        <authorList>
            <person name="Rhoads D."/>
            <person name="Shwani A."/>
            <person name="Adkins P."/>
            <person name="Calcutt M."/>
            <person name="Middleton J."/>
        </authorList>
    </citation>
    <scope>NUCLEOTIDE SEQUENCE</scope>
    <source>
        <strain evidence="3">1387</strain>
    </source>
</reference>
<dbReference type="InterPro" id="IPR038765">
    <property type="entry name" value="Papain-like_cys_pep_sf"/>
</dbReference>
<dbReference type="EMBL" id="WMFL01000047">
    <property type="protein sequence ID" value="NJI01832.1"/>
    <property type="molecule type" value="Genomic_DNA"/>
</dbReference>